<gene>
    <name evidence="2" type="ORF">EBB54_15285</name>
</gene>
<feature type="transmembrane region" description="Helical" evidence="1">
    <location>
        <begin position="64"/>
        <end position="83"/>
    </location>
</feature>
<keyword evidence="1" id="KW-1133">Transmembrane helix</keyword>
<keyword evidence="3" id="KW-1185">Reference proteome</keyword>
<evidence type="ECO:0000256" key="1">
    <source>
        <dbReference type="SAM" id="Phobius"/>
    </source>
</evidence>
<keyword evidence="1" id="KW-0472">Membrane</keyword>
<dbReference type="AlphaFoldDB" id="A0A3R8R5M2"/>
<dbReference type="InterPro" id="IPR043747">
    <property type="entry name" value="DUF5692"/>
</dbReference>
<keyword evidence="1" id="KW-0812">Transmembrane</keyword>
<organism evidence="2 3">
    <name type="scientific">Schaedlerella arabinosiphila</name>
    <dbReference type="NCBI Taxonomy" id="2044587"/>
    <lineage>
        <taxon>Bacteria</taxon>
        <taxon>Bacillati</taxon>
        <taxon>Bacillota</taxon>
        <taxon>Clostridia</taxon>
        <taxon>Lachnospirales</taxon>
        <taxon>Lachnospiraceae</taxon>
        <taxon>Schaedlerella</taxon>
    </lineage>
</organism>
<comment type="caution">
    <text evidence="2">The sequence shown here is derived from an EMBL/GenBank/DDBJ whole genome shotgun (WGS) entry which is preliminary data.</text>
</comment>
<dbReference type="EMBL" id="RHJS01000002">
    <property type="protein sequence ID" value="RRK32566.1"/>
    <property type="molecule type" value="Genomic_DNA"/>
</dbReference>
<accession>A0A3R8R5M2</accession>
<sequence length="306" mass="34332">MLFFTGYTVTSVLVFAGLTVALVGLNEITRRFKWAGIGMYVILPIAATFFIWPKTAGGNVGGTWFAWVKTYSALAGVIGFMLLRYIPKLQKNKFMLTYPALILAVNILEAVYADLECLPKTGQMEAGLQMIGGPWNVINAVAGILNIITITGWLGIQIGKTKSQDMVWADQLWFWIIAYDLWNLSYCYNCISNRSFYAGFLLLVSCTAAEFFIRRGAWLQHRAQTLALWAMFSLTVDYSAAEEYFAITSTQSDLPKLLLSIAALLFNVGVLVFEVRTIRRTKRNPLKEAIYTELDSYKKNLEANGL</sequence>
<protein>
    <submittedName>
        <fullName evidence="2">Uncharacterized protein</fullName>
    </submittedName>
</protein>
<feature type="transmembrane region" description="Helical" evidence="1">
    <location>
        <begin position="257"/>
        <end position="275"/>
    </location>
</feature>
<dbReference type="RefSeq" id="WP_125128025.1">
    <property type="nucleotide sequence ID" value="NZ_RHJS01000002.1"/>
</dbReference>
<evidence type="ECO:0000313" key="2">
    <source>
        <dbReference type="EMBL" id="RRK32566.1"/>
    </source>
</evidence>
<feature type="transmembrane region" description="Helical" evidence="1">
    <location>
        <begin position="32"/>
        <end position="52"/>
    </location>
</feature>
<name>A0A3R8R5M2_9FIRM</name>
<evidence type="ECO:0000313" key="3">
    <source>
        <dbReference type="Proteomes" id="UP000274920"/>
    </source>
</evidence>
<reference evidence="2" key="1">
    <citation type="submission" date="2018-10" db="EMBL/GenBank/DDBJ databases">
        <title>Schaedlerella arabinophila gen. nov. sp. nov., isolated from the mouse intestinal tract and comparative analysis with the genome of the closely related altered Schaedler flora strain ASF502.</title>
        <authorList>
            <person name="Miyake S."/>
            <person name="Soh M."/>
            <person name="Seedorf H."/>
        </authorList>
    </citation>
    <scope>NUCLEOTIDE SEQUENCE [LARGE SCALE GENOMIC DNA]</scope>
    <source>
        <strain evidence="2">DSM 106076</strain>
    </source>
</reference>
<feature type="transmembrane region" description="Helical" evidence="1">
    <location>
        <begin position="166"/>
        <end position="184"/>
    </location>
</feature>
<proteinExistence type="predicted"/>
<feature type="transmembrane region" description="Helical" evidence="1">
    <location>
        <begin position="133"/>
        <end position="154"/>
    </location>
</feature>
<feature type="transmembrane region" description="Helical" evidence="1">
    <location>
        <begin position="196"/>
        <end position="213"/>
    </location>
</feature>
<feature type="transmembrane region" description="Helical" evidence="1">
    <location>
        <begin position="6"/>
        <end position="25"/>
    </location>
</feature>
<dbReference type="Pfam" id="PF18948">
    <property type="entry name" value="DUF5692"/>
    <property type="match status" value="1"/>
</dbReference>
<dbReference type="Proteomes" id="UP000274920">
    <property type="component" value="Unassembled WGS sequence"/>
</dbReference>